<gene>
    <name evidence="2" type="ORF">ElyMa_002797800</name>
</gene>
<dbReference type="Proteomes" id="UP000762676">
    <property type="component" value="Unassembled WGS sequence"/>
</dbReference>
<evidence type="ECO:0000313" key="3">
    <source>
        <dbReference type="Proteomes" id="UP000762676"/>
    </source>
</evidence>
<feature type="compositionally biased region" description="Basic and acidic residues" evidence="1">
    <location>
        <begin position="129"/>
        <end position="141"/>
    </location>
</feature>
<evidence type="ECO:0000256" key="1">
    <source>
        <dbReference type="SAM" id="MobiDB-lite"/>
    </source>
</evidence>
<dbReference type="EMBL" id="BMAT01005788">
    <property type="protein sequence ID" value="GFR99670.1"/>
    <property type="molecule type" value="Genomic_DNA"/>
</dbReference>
<organism evidence="2 3">
    <name type="scientific">Elysia marginata</name>
    <dbReference type="NCBI Taxonomy" id="1093978"/>
    <lineage>
        <taxon>Eukaryota</taxon>
        <taxon>Metazoa</taxon>
        <taxon>Spiralia</taxon>
        <taxon>Lophotrochozoa</taxon>
        <taxon>Mollusca</taxon>
        <taxon>Gastropoda</taxon>
        <taxon>Heterobranchia</taxon>
        <taxon>Euthyneura</taxon>
        <taxon>Panpulmonata</taxon>
        <taxon>Sacoglossa</taxon>
        <taxon>Placobranchoidea</taxon>
        <taxon>Plakobranchidae</taxon>
        <taxon>Elysia</taxon>
    </lineage>
</organism>
<dbReference type="AlphaFoldDB" id="A0AAV4HQE0"/>
<comment type="caution">
    <text evidence="2">The sequence shown here is derived from an EMBL/GenBank/DDBJ whole genome shotgun (WGS) entry which is preliminary data.</text>
</comment>
<sequence>MSEYLDLVTGEVNVVKDINDHNESANENMRHHTTFSKFTEDAVMELESPNQPLSGEIYVAKTDVISSKPVNEDERPEITPNQSSANDASTEIKRPNQPVSGEIYVANTDKISSEPVNENGRPAITPNEFPRDDSSDIERRSQLLPMEENLLIDPSEPSAIETIK</sequence>
<evidence type="ECO:0000313" key="2">
    <source>
        <dbReference type="EMBL" id="GFR99670.1"/>
    </source>
</evidence>
<keyword evidence="3" id="KW-1185">Reference proteome</keyword>
<reference evidence="2 3" key="1">
    <citation type="journal article" date="2021" name="Elife">
        <title>Chloroplast acquisition without the gene transfer in kleptoplastic sea slugs, Plakobranchus ocellatus.</title>
        <authorList>
            <person name="Maeda T."/>
            <person name="Takahashi S."/>
            <person name="Yoshida T."/>
            <person name="Shimamura S."/>
            <person name="Takaki Y."/>
            <person name="Nagai Y."/>
            <person name="Toyoda A."/>
            <person name="Suzuki Y."/>
            <person name="Arimoto A."/>
            <person name="Ishii H."/>
            <person name="Satoh N."/>
            <person name="Nishiyama T."/>
            <person name="Hasebe M."/>
            <person name="Maruyama T."/>
            <person name="Minagawa J."/>
            <person name="Obokata J."/>
            <person name="Shigenobu S."/>
        </authorList>
    </citation>
    <scope>NUCLEOTIDE SEQUENCE [LARGE SCALE GENOMIC DNA]</scope>
</reference>
<feature type="compositionally biased region" description="Polar residues" evidence="1">
    <location>
        <begin position="79"/>
        <end position="89"/>
    </location>
</feature>
<protein>
    <submittedName>
        <fullName evidence="2">Uncharacterized protein</fullName>
    </submittedName>
</protein>
<accession>A0AAV4HQE0</accession>
<name>A0AAV4HQE0_9GAST</name>
<proteinExistence type="predicted"/>
<feature type="region of interest" description="Disordered" evidence="1">
    <location>
        <begin position="67"/>
        <end position="164"/>
    </location>
</feature>